<name>A0A0R2ISU3_9LACO</name>
<comment type="similarity">
    <text evidence="1">Belongs to the aldo/keto reductase family.</text>
</comment>
<reference evidence="7 8" key="1">
    <citation type="journal article" date="2015" name="Genome Announc.">
        <title>Expanding the biotechnology potential of lactobacilli through comparative genomics of 213 strains and associated genera.</title>
        <authorList>
            <person name="Sun Z."/>
            <person name="Harris H.M."/>
            <person name="McCann A."/>
            <person name="Guo C."/>
            <person name="Argimon S."/>
            <person name="Zhang W."/>
            <person name="Yang X."/>
            <person name="Jeffery I.B."/>
            <person name="Cooney J.C."/>
            <person name="Kagawa T.F."/>
            <person name="Liu W."/>
            <person name="Song Y."/>
            <person name="Salvetti E."/>
            <person name="Wrobel A."/>
            <person name="Rasinkangas P."/>
            <person name="Parkhill J."/>
            <person name="Rea M.C."/>
            <person name="O'Sullivan O."/>
            <person name="Ritari J."/>
            <person name="Douillard F.P."/>
            <person name="Paul Ross R."/>
            <person name="Yang R."/>
            <person name="Briner A.E."/>
            <person name="Felis G.E."/>
            <person name="de Vos W.M."/>
            <person name="Barrangou R."/>
            <person name="Klaenhammer T.R."/>
            <person name="Caufield P.W."/>
            <person name="Cui Y."/>
            <person name="Zhang H."/>
            <person name="O'Toole P.W."/>
        </authorList>
    </citation>
    <scope>NUCLEOTIDE SEQUENCE [LARGE SCALE GENOMIC DNA]</scope>
    <source>
        <strain evidence="7 8">DSM 17757</strain>
    </source>
</reference>
<dbReference type="GO" id="GO:0016616">
    <property type="term" value="F:oxidoreductase activity, acting on the CH-OH group of donors, NAD or NADP as acceptor"/>
    <property type="evidence" value="ECO:0007669"/>
    <property type="project" value="UniProtKB-ARBA"/>
</dbReference>
<dbReference type="InterPro" id="IPR020471">
    <property type="entry name" value="AKR"/>
</dbReference>
<evidence type="ECO:0000256" key="2">
    <source>
        <dbReference type="ARBA" id="ARBA00023002"/>
    </source>
</evidence>
<accession>A0A0R2ISU3</accession>
<dbReference type="STRING" id="319652.IV80_GL001736"/>
<feature type="site" description="Lowers pKa of active site Tyr" evidence="5">
    <location>
        <position position="78"/>
    </location>
</feature>
<feature type="domain" description="NADP-dependent oxidoreductase" evidence="6">
    <location>
        <begin position="18"/>
        <end position="267"/>
    </location>
</feature>
<evidence type="ECO:0000313" key="7">
    <source>
        <dbReference type="EMBL" id="KRN65893.1"/>
    </source>
</evidence>
<dbReference type="EMBL" id="JQBR01000007">
    <property type="protein sequence ID" value="KRN65893.1"/>
    <property type="molecule type" value="Genomic_DNA"/>
</dbReference>
<sequence>MSVLTDTFELANGVKIPKVGFGTWQTPAGDVAYQAVLNALKVGYRHIDTAKAYGNEADVGRAVRDSGIPRDQIFVTSKLPAESKTYDEAMADFDSTFTKLNIDYVDLYLVHAPWPWGQAGQNYDKGNTEVWRAMQDIYASGRAKAIGVSNFAVSDLENVLADAKVKPMVNQIQYYVGFTEPKITSFSKANGILVEAYSPLATGGLLQNDEMETLAEKYHVSVAQLALRFCLQNGVLPLPKAVGQSHIEDNAKLDFEISEADMATLNHMADAAPAHSHNKTQG</sequence>
<comment type="caution">
    <text evidence="7">The sequence shown here is derived from an EMBL/GenBank/DDBJ whole genome shotgun (WGS) entry which is preliminary data.</text>
</comment>
<gene>
    <name evidence="7" type="ORF">IV80_GL001736</name>
</gene>
<keyword evidence="8" id="KW-1185">Reference proteome</keyword>
<dbReference type="Gene3D" id="3.20.20.100">
    <property type="entry name" value="NADP-dependent oxidoreductase domain"/>
    <property type="match status" value="1"/>
</dbReference>
<feature type="binding site" evidence="4">
    <location>
        <position position="111"/>
    </location>
    <ligand>
        <name>substrate</name>
    </ligand>
</feature>
<dbReference type="CDD" id="cd19071">
    <property type="entry name" value="AKR_AKR1-5-like"/>
    <property type="match status" value="1"/>
</dbReference>
<dbReference type="FunFam" id="3.20.20.100:FF:000002">
    <property type="entry name" value="2,5-diketo-D-gluconic acid reductase A"/>
    <property type="match status" value="1"/>
</dbReference>
<evidence type="ECO:0000256" key="3">
    <source>
        <dbReference type="PIRSR" id="PIRSR000097-1"/>
    </source>
</evidence>
<dbReference type="InterPro" id="IPR018170">
    <property type="entry name" value="Aldo/ket_reductase_CS"/>
</dbReference>
<protein>
    <submittedName>
        <fullName evidence="7">Oxidoreductase</fullName>
    </submittedName>
</protein>
<feature type="active site" description="Proton donor" evidence="3">
    <location>
        <position position="53"/>
    </location>
</feature>
<dbReference type="OrthoDB" id="9804790at2"/>
<evidence type="ECO:0000256" key="1">
    <source>
        <dbReference type="ARBA" id="ARBA00007905"/>
    </source>
</evidence>
<dbReference type="Proteomes" id="UP000051568">
    <property type="component" value="Unassembled WGS sequence"/>
</dbReference>
<dbReference type="AlphaFoldDB" id="A0A0R2ISU3"/>
<evidence type="ECO:0000256" key="4">
    <source>
        <dbReference type="PIRSR" id="PIRSR000097-2"/>
    </source>
</evidence>
<dbReference type="RefSeq" id="WP_057751553.1">
    <property type="nucleotide sequence ID" value="NZ_BJVH01000009.1"/>
</dbReference>
<proteinExistence type="inferred from homology"/>
<dbReference type="InterPro" id="IPR036812">
    <property type="entry name" value="NAD(P)_OxRdtase_dom_sf"/>
</dbReference>
<evidence type="ECO:0000256" key="5">
    <source>
        <dbReference type="PIRSR" id="PIRSR000097-3"/>
    </source>
</evidence>
<organism evidence="7 8">
    <name type="scientific">Pediococcus cellicola</name>
    <dbReference type="NCBI Taxonomy" id="319652"/>
    <lineage>
        <taxon>Bacteria</taxon>
        <taxon>Bacillati</taxon>
        <taxon>Bacillota</taxon>
        <taxon>Bacilli</taxon>
        <taxon>Lactobacillales</taxon>
        <taxon>Lactobacillaceae</taxon>
        <taxon>Pediococcus</taxon>
    </lineage>
</organism>
<dbReference type="PRINTS" id="PR00069">
    <property type="entry name" value="ALDKETRDTASE"/>
</dbReference>
<dbReference type="PATRIC" id="fig|319652.3.peg.1761"/>
<dbReference type="PIRSF" id="PIRSF000097">
    <property type="entry name" value="AKR"/>
    <property type="match status" value="1"/>
</dbReference>
<dbReference type="SUPFAM" id="SSF51430">
    <property type="entry name" value="NAD(P)-linked oxidoreductase"/>
    <property type="match status" value="1"/>
</dbReference>
<keyword evidence="2" id="KW-0560">Oxidoreductase</keyword>
<dbReference type="PROSITE" id="PS00062">
    <property type="entry name" value="ALDOKETO_REDUCTASE_2"/>
    <property type="match status" value="1"/>
</dbReference>
<dbReference type="Pfam" id="PF00248">
    <property type="entry name" value="Aldo_ket_red"/>
    <property type="match status" value="1"/>
</dbReference>
<dbReference type="PANTHER" id="PTHR43827:SF13">
    <property type="entry name" value="ALDO_KETO REDUCTASE FAMILY PROTEIN"/>
    <property type="match status" value="1"/>
</dbReference>
<dbReference type="PANTHER" id="PTHR43827">
    <property type="entry name" value="2,5-DIKETO-D-GLUCONIC ACID REDUCTASE"/>
    <property type="match status" value="1"/>
</dbReference>
<dbReference type="PROSITE" id="PS00798">
    <property type="entry name" value="ALDOKETO_REDUCTASE_1"/>
    <property type="match status" value="1"/>
</dbReference>
<dbReference type="InterPro" id="IPR023210">
    <property type="entry name" value="NADP_OxRdtase_dom"/>
</dbReference>
<evidence type="ECO:0000313" key="8">
    <source>
        <dbReference type="Proteomes" id="UP000051568"/>
    </source>
</evidence>
<evidence type="ECO:0000259" key="6">
    <source>
        <dbReference type="Pfam" id="PF00248"/>
    </source>
</evidence>